<keyword evidence="8" id="KW-1185">Reference proteome</keyword>
<evidence type="ECO:0000256" key="2">
    <source>
        <dbReference type="ARBA" id="ARBA00004240"/>
    </source>
</evidence>
<dbReference type="GO" id="GO:0016020">
    <property type="term" value="C:membrane"/>
    <property type="evidence" value="ECO:0007669"/>
    <property type="project" value="UniProtKB-SubCell"/>
</dbReference>
<evidence type="ECO:0000256" key="3">
    <source>
        <dbReference type="ARBA" id="ARBA00004370"/>
    </source>
</evidence>
<evidence type="ECO:0000256" key="6">
    <source>
        <dbReference type="ARBA" id="ARBA00023136"/>
    </source>
</evidence>
<keyword evidence="5" id="KW-0496">Mitochondrion</keyword>
<keyword evidence="4" id="KW-0256">Endoplasmic reticulum</keyword>
<dbReference type="PANTHER" id="PTHR48182">
    <property type="entry name" value="PROTEIN SERAC1"/>
    <property type="match status" value="1"/>
</dbReference>
<dbReference type="AlphaFoldDB" id="A0A1S8A4Y7"/>
<dbReference type="EMBL" id="DF977447">
    <property type="protein sequence ID" value="GAW25133.1"/>
    <property type="molecule type" value="Genomic_DNA"/>
</dbReference>
<dbReference type="OMA" id="KTWALES"/>
<accession>A0A1S8A4Y7</accession>
<evidence type="ECO:0000313" key="8">
    <source>
        <dbReference type="Proteomes" id="UP000054516"/>
    </source>
</evidence>
<dbReference type="OrthoDB" id="194358at2759"/>
<dbReference type="InterPro" id="IPR029058">
    <property type="entry name" value="AB_hydrolase_fold"/>
</dbReference>
<comment type="subcellular location">
    <subcellularLocation>
        <location evidence="2">Endoplasmic reticulum</location>
    </subcellularLocation>
    <subcellularLocation>
        <location evidence="3">Membrane</location>
    </subcellularLocation>
    <subcellularLocation>
        <location evidence="1">Mitochondrion</location>
    </subcellularLocation>
</comment>
<dbReference type="PANTHER" id="PTHR48182:SF2">
    <property type="entry name" value="PROTEIN SERAC1"/>
    <property type="match status" value="1"/>
</dbReference>
<dbReference type="GO" id="GO:0005783">
    <property type="term" value="C:endoplasmic reticulum"/>
    <property type="evidence" value="ECO:0007669"/>
    <property type="project" value="UniProtKB-SubCell"/>
</dbReference>
<dbReference type="SUPFAM" id="SSF53474">
    <property type="entry name" value="alpha/beta-Hydrolases"/>
    <property type="match status" value="1"/>
</dbReference>
<evidence type="ECO:0000256" key="1">
    <source>
        <dbReference type="ARBA" id="ARBA00004173"/>
    </source>
</evidence>
<organism evidence="7">
    <name type="scientific">Rosellinia necatrix</name>
    <name type="common">White root-rot fungus</name>
    <dbReference type="NCBI Taxonomy" id="77044"/>
    <lineage>
        <taxon>Eukaryota</taxon>
        <taxon>Fungi</taxon>
        <taxon>Dikarya</taxon>
        <taxon>Ascomycota</taxon>
        <taxon>Pezizomycotina</taxon>
        <taxon>Sordariomycetes</taxon>
        <taxon>Xylariomycetidae</taxon>
        <taxon>Xylariales</taxon>
        <taxon>Xylariaceae</taxon>
        <taxon>Rosellinia</taxon>
    </lineage>
</organism>
<sequence>MRNAFFVIPQHTEAGEVATSASASPQHDGNDVRSTGLSVVYEPDSEPTLDIIFVHGLQGHPFKTWALESLHQNEAVDDRQTSRNWRGRLDKFGFKRSGESTTTRKDASYVFWPRDLLPVECPGARILVFGYDTIVAKHQFAGAVNKNSIFAHSKDLVNELSRARPVERPILFVTHSLGGIIIKEVCSTRWAVLCYGESSILMVMFS</sequence>
<dbReference type="Proteomes" id="UP000054516">
    <property type="component" value="Unassembled WGS sequence"/>
</dbReference>
<evidence type="ECO:0000256" key="4">
    <source>
        <dbReference type="ARBA" id="ARBA00022824"/>
    </source>
</evidence>
<keyword evidence="6" id="KW-0472">Membrane</keyword>
<dbReference type="GO" id="GO:0005739">
    <property type="term" value="C:mitochondrion"/>
    <property type="evidence" value="ECO:0007669"/>
    <property type="project" value="UniProtKB-SubCell"/>
</dbReference>
<reference evidence="7" key="1">
    <citation type="submission" date="2016-03" db="EMBL/GenBank/DDBJ databases">
        <title>Draft genome sequence of Rosellinia necatrix.</title>
        <authorList>
            <person name="Kanematsu S."/>
        </authorList>
    </citation>
    <scope>NUCLEOTIDE SEQUENCE [LARGE SCALE GENOMIC DNA]</scope>
    <source>
        <strain evidence="7">W97</strain>
    </source>
</reference>
<gene>
    <name evidence="7" type="ORF">SAMD00023353_0200440</name>
</gene>
<name>A0A1S8A4Y7_ROSNE</name>
<dbReference type="InterPro" id="IPR052374">
    <property type="entry name" value="SERAC1"/>
</dbReference>
<proteinExistence type="predicted"/>
<protein>
    <submittedName>
        <fullName evidence="7">Uncharacterized protein</fullName>
    </submittedName>
</protein>
<evidence type="ECO:0000256" key="5">
    <source>
        <dbReference type="ARBA" id="ARBA00023128"/>
    </source>
</evidence>
<evidence type="ECO:0000313" key="7">
    <source>
        <dbReference type="EMBL" id="GAW25133.1"/>
    </source>
</evidence>
<dbReference type="STRING" id="77044.A0A1S8A4Y7"/>